<proteinExistence type="predicted"/>
<protein>
    <recommendedName>
        <fullName evidence="4">DUF3784 domain-containing protein</fullName>
    </recommendedName>
</protein>
<keyword evidence="1" id="KW-0812">Transmembrane</keyword>
<dbReference type="Proteomes" id="UP000886886">
    <property type="component" value="Unassembled WGS sequence"/>
</dbReference>
<feature type="transmembrane region" description="Helical" evidence="1">
    <location>
        <begin position="6"/>
        <end position="28"/>
    </location>
</feature>
<name>A0A9D0ZW35_9FIRM</name>
<keyword evidence="1" id="KW-1133">Transmembrane helix</keyword>
<dbReference type="EMBL" id="DVFT01000154">
    <property type="protein sequence ID" value="HIQ96941.1"/>
    <property type="molecule type" value="Genomic_DNA"/>
</dbReference>
<reference evidence="2" key="1">
    <citation type="submission" date="2020-10" db="EMBL/GenBank/DDBJ databases">
        <authorList>
            <person name="Gilroy R."/>
        </authorList>
    </citation>
    <scope>NUCLEOTIDE SEQUENCE</scope>
    <source>
        <strain evidence="2">ChiSjej3B21-11622</strain>
    </source>
</reference>
<evidence type="ECO:0000313" key="2">
    <source>
        <dbReference type="EMBL" id="HIQ96941.1"/>
    </source>
</evidence>
<evidence type="ECO:0000256" key="1">
    <source>
        <dbReference type="SAM" id="Phobius"/>
    </source>
</evidence>
<feature type="transmembrane region" description="Helical" evidence="1">
    <location>
        <begin position="84"/>
        <end position="107"/>
    </location>
</feature>
<feature type="transmembrane region" description="Helical" evidence="1">
    <location>
        <begin position="58"/>
        <end position="78"/>
    </location>
</feature>
<keyword evidence="1" id="KW-0472">Membrane</keyword>
<sequence>MGTEMFVLMDVLVVGAGIYFLYCWYLLWFKKEVKEGVLLSKEYPFKKCKDKEGYTRYVAPRLLLLGIVSIVVGIIGLLNDRYQFLGSWYLLVSVAFFLIIIWFALIVKKSYKLFW</sequence>
<organism evidence="2 3">
    <name type="scientific">Candidatus Limivivens merdigallinarum</name>
    <dbReference type="NCBI Taxonomy" id="2840859"/>
    <lineage>
        <taxon>Bacteria</taxon>
        <taxon>Bacillati</taxon>
        <taxon>Bacillota</taxon>
        <taxon>Clostridia</taxon>
        <taxon>Lachnospirales</taxon>
        <taxon>Lachnospiraceae</taxon>
        <taxon>Lachnospiraceae incertae sedis</taxon>
        <taxon>Candidatus Limivivens</taxon>
    </lineage>
</organism>
<dbReference type="AlphaFoldDB" id="A0A9D0ZW35"/>
<evidence type="ECO:0008006" key="4">
    <source>
        <dbReference type="Google" id="ProtNLM"/>
    </source>
</evidence>
<evidence type="ECO:0000313" key="3">
    <source>
        <dbReference type="Proteomes" id="UP000886886"/>
    </source>
</evidence>
<reference evidence="2" key="2">
    <citation type="journal article" date="2021" name="PeerJ">
        <title>Extensive microbial diversity within the chicken gut microbiome revealed by metagenomics and culture.</title>
        <authorList>
            <person name="Gilroy R."/>
            <person name="Ravi A."/>
            <person name="Getino M."/>
            <person name="Pursley I."/>
            <person name="Horton D.L."/>
            <person name="Alikhan N.F."/>
            <person name="Baker D."/>
            <person name="Gharbi K."/>
            <person name="Hall N."/>
            <person name="Watson M."/>
            <person name="Adriaenssens E.M."/>
            <person name="Foster-Nyarko E."/>
            <person name="Jarju S."/>
            <person name="Secka A."/>
            <person name="Antonio M."/>
            <person name="Oren A."/>
            <person name="Chaudhuri R.R."/>
            <person name="La Ragione R."/>
            <person name="Hildebrand F."/>
            <person name="Pallen M.J."/>
        </authorList>
    </citation>
    <scope>NUCLEOTIDE SEQUENCE</scope>
    <source>
        <strain evidence="2">ChiSjej3B21-11622</strain>
    </source>
</reference>
<accession>A0A9D0ZW35</accession>
<comment type="caution">
    <text evidence="2">The sequence shown here is derived from an EMBL/GenBank/DDBJ whole genome shotgun (WGS) entry which is preliminary data.</text>
</comment>
<gene>
    <name evidence="2" type="ORF">IAB26_10290</name>
</gene>